<accession>A0ABW0GEN7</accession>
<organism evidence="1 2">
    <name type="scientific">Azospirillum himalayense</name>
    <dbReference type="NCBI Taxonomy" id="654847"/>
    <lineage>
        <taxon>Bacteria</taxon>
        <taxon>Pseudomonadati</taxon>
        <taxon>Pseudomonadota</taxon>
        <taxon>Alphaproteobacteria</taxon>
        <taxon>Rhodospirillales</taxon>
        <taxon>Azospirillaceae</taxon>
        <taxon>Azospirillum</taxon>
    </lineage>
</organism>
<evidence type="ECO:0000313" key="1">
    <source>
        <dbReference type="EMBL" id="MFC5359377.1"/>
    </source>
</evidence>
<name>A0ABW0GEN7_9PROT</name>
<proteinExistence type="predicted"/>
<dbReference type="Proteomes" id="UP001596166">
    <property type="component" value="Unassembled WGS sequence"/>
</dbReference>
<comment type="caution">
    <text evidence="1">The sequence shown here is derived from an EMBL/GenBank/DDBJ whole genome shotgun (WGS) entry which is preliminary data.</text>
</comment>
<protein>
    <submittedName>
        <fullName evidence="1">Uncharacterized protein</fullName>
    </submittedName>
</protein>
<dbReference type="RefSeq" id="WP_376999352.1">
    <property type="nucleotide sequence ID" value="NZ_JBHSLC010000112.1"/>
</dbReference>
<gene>
    <name evidence="1" type="ORF">ACFPMG_30700</name>
</gene>
<keyword evidence="2" id="KW-1185">Reference proteome</keyword>
<evidence type="ECO:0000313" key="2">
    <source>
        <dbReference type="Proteomes" id="UP001596166"/>
    </source>
</evidence>
<reference evidence="2" key="1">
    <citation type="journal article" date="2019" name="Int. J. Syst. Evol. Microbiol.">
        <title>The Global Catalogue of Microorganisms (GCM) 10K type strain sequencing project: providing services to taxonomists for standard genome sequencing and annotation.</title>
        <authorList>
            <consortium name="The Broad Institute Genomics Platform"/>
            <consortium name="The Broad Institute Genome Sequencing Center for Infectious Disease"/>
            <person name="Wu L."/>
            <person name="Ma J."/>
        </authorList>
    </citation>
    <scope>NUCLEOTIDE SEQUENCE [LARGE SCALE GENOMIC DNA]</scope>
    <source>
        <strain evidence="2">CCUG 58760</strain>
    </source>
</reference>
<sequence length="83" mass="9132">MSGHPKFAIYAGYITMLRAGEPALFARTTIFLRDIGAGVQEANPNDESTRDMHRADDARHLSILLNFCAYSAAKRGFIVFLAA</sequence>
<dbReference type="EMBL" id="JBHSLC010000112">
    <property type="protein sequence ID" value="MFC5359377.1"/>
    <property type="molecule type" value="Genomic_DNA"/>
</dbReference>